<sequence length="286" mass="29681">MPTFSTPEPIVATVEFEAGEARITATDRTDTVVDVRPTDGTQEVDVRAAEQTRVEFADGRLRVMGPILRSAGLISRTGSIEVTIGLPAGSDLDASGGAAVFRVVGTLGTGAVRTGRGDVSLEEVGALTVTSSCGAIAVDRVGGDAVVSAGSGRIRLRELDGSALVKNSHGDIRIGTIRGELRAQTDKGDISVERAHTDVIAATACGDVRIEDVTRGRAALKTAYGRIEVGIRSGTAARLTARTVLGRVHNHLRSVDGPESTDETLELSANTSLGDIVIRQAESATV</sequence>
<proteinExistence type="predicted"/>
<reference evidence="3" key="1">
    <citation type="journal article" date="2019" name="Int. J. Syst. Evol. Microbiol.">
        <title>The Global Catalogue of Microorganisms (GCM) 10K type strain sequencing project: providing services to taxonomists for standard genome sequencing and annotation.</title>
        <authorList>
            <consortium name="The Broad Institute Genomics Platform"/>
            <consortium name="The Broad Institute Genome Sequencing Center for Infectious Disease"/>
            <person name="Wu L."/>
            <person name="Ma J."/>
        </authorList>
    </citation>
    <scope>NUCLEOTIDE SEQUENCE [LARGE SCALE GENOMIC DNA]</scope>
    <source>
        <strain evidence="3">CCUG 54520</strain>
    </source>
</reference>
<evidence type="ECO:0000313" key="3">
    <source>
        <dbReference type="Proteomes" id="UP001595914"/>
    </source>
</evidence>
<gene>
    <name evidence="2" type="ORF">ACFO6S_00140</name>
</gene>
<dbReference type="EMBL" id="JBHSFO010000001">
    <property type="protein sequence ID" value="MFC4602095.1"/>
    <property type="molecule type" value="Genomic_DNA"/>
</dbReference>
<comment type="caution">
    <text evidence="2">The sequence shown here is derived from an EMBL/GenBank/DDBJ whole genome shotgun (WGS) entry which is preliminary data.</text>
</comment>
<name>A0ABV9FM52_9NOCA</name>
<accession>A0ABV9FM52</accession>
<protein>
    <submittedName>
        <fullName evidence="2">DUF4097 domain-containing protein</fullName>
    </submittedName>
</protein>
<evidence type="ECO:0000259" key="1">
    <source>
        <dbReference type="Pfam" id="PF13349"/>
    </source>
</evidence>
<dbReference type="Pfam" id="PF13349">
    <property type="entry name" value="DUF4097"/>
    <property type="match status" value="1"/>
</dbReference>
<dbReference type="InterPro" id="IPR025164">
    <property type="entry name" value="Toastrack_DUF4097"/>
</dbReference>
<dbReference type="Proteomes" id="UP001595914">
    <property type="component" value="Unassembled WGS sequence"/>
</dbReference>
<dbReference type="RefSeq" id="WP_378412992.1">
    <property type="nucleotide sequence ID" value="NZ_JBHSFO010000001.1"/>
</dbReference>
<feature type="domain" description="DUF4097" evidence="1">
    <location>
        <begin position="23"/>
        <end position="194"/>
    </location>
</feature>
<organism evidence="2 3">
    <name type="scientific">Rhodococcus kronopolitis</name>
    <dbReference type="NCBI Taxonomy" id="1460226"/>
    <lineage>
        <taxon>Bacteria</taxon>
        <taxon>Bacillati</taxon>
        <taxon>Actinomycetota</taxon>
        <taxon>Actinomycetes</taxon>
        <taxon>Mycobacteriales</taxon>
        <taxon>Nocardiaceae</taxon>
        <taxon>Rhodococcus</taxon>
    </lineage>
</organism>
<keyword evidence="3" id="KW-1185">Reference proteome</keyword>
<evidence type="ECO:0000313" key="2">
    <source>
        <dbReference type="EMBL" id="MFC4602095.1"/>
    </source>
</evidence>
<dbReference type="Gene3D" id="2.160.20.120">
    <property type="match status" value="1"/>
</dbReference>